<protein>
    <submittedName>
        <fullName evidence="1">Uncharacterized protein</fullName>
    </submittedName>
</protein>
<evidence type="ECO:0000313" key="1">
    <source>
        <dbReference type="EMBL" id="SCW24386.1"/>
    </source>
</evidence>
<sequence length="60" mass="7091">MERVNIDSTFEDFNNPLEDEKLTGWSATCLDQTISYYVDCNYNEISQHMTLEDKSDFIEM</sequence>
<name>A0A1G4P0N5_9FLOR</name>
<reference evidence="1" key="1">
    <citation type="submission" date="2016-10" db="EMBL/GenBank/DDBJ databases">
        <title>Chloroplast genomes as a tool to resolve red algal phylogenies: a case study in the Nemaliales.</title>
        <authorList>
            <person name="Costa J.F."/>
            <person name="Lin S.M."/>
            <person name="Macaya E.C."/>
            <person name="Fernandez-Garcia C."/>
            <person name="Verbruggen H."/>
        </authorList>
    </citation>
    <scope>NUCLEOTIDE SEQUENCE</scope>
    <source>
        <strain evidence="1">C.0024</strain>
    </source>
</reference>
<keyword evidence="1" id="KW-0934">Plastid</keyword>
<reference evidence="1" key="2">
    <citation type="submission" date="2016-10" db="EMBL/GenBank/DDBJ databases">
        <authorList>
            <person name="de Groot N.N."/>
        </authorList>
    </citation>
    <scope>NUCLEOTIDE SEQUENCE</scope>
    <source>
        <strain evidence="1">C.0024</strain>
    </source>
</reference>
<geneLocation type="chloroplast" evidence="1"/>
<organism evidence="1">
    <name type="scientific">Trichogloeopsis pedicellata</name>
    <dbReference type="NCBI Taxonomy" id="1495610"/>
    <lineage>
        <taxon>Eukaryota</taxon>
        <taxon>Rhodophyta</taxon>
        <taxon>Florideophyceae</taxon>
        <taxon>Nemaliophycidae</taxon>
        <taxon>Nemaliales</taxon>
        <taxon>Liagoraceae</taxon>
        <taxon>Trichogloeopsis</taxon>
    </lineage>
</organism>
<accession>A0A1G4P0N5</accession>
<dbReference type="GeneID" id="30000364"/>
<keyword evidence="1" id="KW-0150">Chloroplast</keyword>
<proteinExistence type="predicted"/>
<gene>
    <name evidence="1" type="primary">ORF_8</name>
    <name evidence="1" type="ORF">C00024_93</name>
</gene>
<dbReference type="AlphaFoldDB" id="A0A1G4P0N5"/>
<dbReference type="EMBL" id="LT622878">
    <property type="protein sequence ID" value="SCW24386.1"/>
    <property type="molecule type" value="Genomic_DNA"/>
</dbReference>
<dbReference type="RefSeq" id="YP_009315728.1">
    <property type="nucleotide sequence ID" value="NC_031668.1"/>
</dbReference>